<protein>
    <recommendedName>
        <fullName evidence="4">HTH araC/xylS-type domain-containing protein</fullName>
    </recommendedName>
</protein>
<evidence type="ECO:0000256" key="1">
    <source>
        <dbReference type="ARBA" id="ARBA00023015"/>
    </source>
</evidence>
<dbReference type="PROSITE" id="PS01124">
    <property type="entry name" value="HTH_ARAC_FAMILY_2"/>
    <property type="match status" value="1"/>
</dbReference>
<dbReference type="AlphaFoldDB" id="A6DIM6"/>
<dbReference type="PANTHER" id="PTHR43280">
    <property type="entry name" value="ARAC-FAMILY TRANSCRIPTIONAL REGULATOR"/>
    <property type="match status" value="1"/>
</dbReference>
<evidence type="ECO:0000313" key="5">
    <source>
        <dbReference type="EMBL" id="EDM28312.1"/>
    </source>
</evidence>
<organism evidence="5 6">
    <name type="scientific">Lentisphaera araneosa HTCC2155</name>
    <dbReference type="NCBI Taxonomy" id="313628"/>
    <lineage>
        <taxon>Bacteria</taxon>
        <taxon>Pseudomonadati</taxon>
        <taxon>Lentisphaerota</taxon>
        <taxon>Lentisphaeria</taxon>
        <taxon>Lentisphaerales</taxon>
        <taxon>Lentisphaeraceae</taxon>
        <taxon>Lentisphaera</taxon>
    </lineage>
</organism>
<keyword evidence="6" id="KW-1185">Reference proteome</keyword>
<dbReference type="GO" id="GO:0043565">
    <property type="term" value="F:sequence-specific DNA binding"/>
    <property type="evidence" value="ECO:0007669"/>
    <property type="project" value="InterPro"/>
</dbReference>
<dbReference type="InterPro" id="IPR018060">
    <property type="entry name" value="HTH_AraC"/>
</dbReference>
<comment type="caution">
    <text evidence="5">The sequence shown here is derived from an EMBL/GenBank/DDBJ whole genome shotgun (WGS) entry which is preliminary data.</text>
</comment>
<dbReference type="InterPro" id="IPR009057">
    <property type="entry name" value="Homeodomain-like_sf"/>
</dbReference>
<dbReference type="eggNOG" id="COG2207">
    <property type="taxonomic scope" value="Bacteria"/>
</dbReference>
<dbReference type="OrthoDB" id="5740883at2"/>
<keyword evidence="3" id="KW-0804">Transcription</keyword>
<sequence>MKSFSTDIKDLSTGHLLILLEGELVIMCEGENRARSVGDLELIKENQFECKQVSESHKVLMIQANSDALYIEEADELSLALIYEDFFLQQKSQSYLEKSAQYILERLTLSSDQTQSSLSIIEQITQYIQNNLDDKLSIEVICEEFELNKTKLIKLFKDNDLGSVMTYVKSLRFQKAKSLLENSEQSISLIAASCGFVDCASFSHFFKKHADKSPSQIRKERDWLM</sequence>
<reference evidence="5 6" key="1">
    <citation type="journal article" date="2010" name="J. Bacteriol.">
        <title>Genome sequence of Lentisphaera araneosa HTCC2155T, the type species of the order Lentisphaerales in the phylum Lentisphaerae.</title>
        <authorList>
            <person name="Thrash J.C."/>
            <person name="Cho J.C."/>
            <person name="Vergin K.L."/>
            <person name="Morris R.M."/>
            <person name="Giovannoni S.J."/>
        </authorList>
    </citation>
    <scope>NUCLEOTIDE SEQUENCE [LARGE SCALE GENOMIC DNA]</scope>
    <source>
        <strain evidence="5 6">HTCC2155</strain>
    </source>
</reference>
<dbReference type="SMART" id="SM00342">
    <property type="entry name" value="HTH_ARAC"/>
    <property type="match status" value="1"/>
</dbReference>
<dbReference type="PANTHER" id="PTHR43280:SF10">
    <property type="entry name" value="REGULATORY PROTEIN POCR"/>
    <property type="match status" value="1"/>
</dbReference>
<evidence type="ECO:0000313" key="6">
    <source>
        <dbReference type="Proteomes" id="UP000004947"/>
    </source>
</evidence>
<evidence type="ECO:0000259" key="4">
    <source>
        <dbReference type="PROSITE" id="PS01124"/>
    </source>
</evidence>
<evidence type="ECO:0000256" key="2">
    <source>
        <dbReference type="ARBA" id="ARBA00023125"/>
    </source>
</evidence>
<gene>
    <name evidence="5" type="ORF">LNTAR_10366</name>
</gene>
<proteinExistence type="predicted"/>
<dbReference type="RefSeq" id="WP_007277755.1">
    <property type="nucleotide sequence ID" value="NZ_ABCK01000005.1"/>
</dbReference>
<accession>A6DIM6</accession>
<dbReference type="Pfam" id="PF12833">
    <property type="entry name" value="HTH_18"/>
    <property type="match status" value="1"/>
</dbReference>
<evidence type="ECO:0000256" key="3">
    <source>
        <dbReference type="ARBA" id="ARBA00023163"/>
    </source>
</evidence>
<feature type="domain" description="HTH araC/xylS-type" evidence="4">
    <location>
        <begin position="122"/>
        <end position="220"/>
    </location>
</feature>
<dbReference type="SUPFAM" id="SSF46689">
    <property type="entry name" value="Homeodomain-like"/>
    <property type="match status" value="1"/>
</dbReference>
<name>A6DIM6_9BACT</name>
<dbReference type="STRING" id="313628.LNTAR_10366"/>
<dbReference type="Proteomes" id="UP000004947">
    <property type="component" value="Unassembled WGS sequence"/>
</dbReference>
<keyword evidence="2" id="KW-0238">DNA-binding</keyword>
<dbReference type="Gene3D" id="1.10.10.60">
    <property type="entry name" value="Homeodomain-like"/>
    <property type="match status" value="1"/>
</dbReference>
<dbReference type="EMBL" id="ABCK01000005">
    <property type="protein sequence ID" value="EDM28312.1"/>
    <property type="molecule type" value="Genomic_DNA"/>
</dbReference>
<keyword evidence="1" id="KW-0805">Transcription regulation</keyword>
<dbReference type="GO" id="GO:0003700">
    <property type="term" value="F:DNA-binding transcription factor activity"/>
    <property type="evidence" value="ECO:0007669"/>
    <property type="project" value="InterPro"/>
</dbReference>